<comment type="caution">
    <text evidence="4">The sequence shown here is derived from an EMBL/GenBank/DDBJ whole genome shotgun (WGS) entry which is preliminary data.</text>
</comment>
<name>A0A557PFA5_9VIBR</name>
<proteinExistence type="predicted"/>
<dbReference type="PANTHER" id="PTHR43479">
    <property type="entry name" value="ACREF/ENVCD OPERON REPRESSOR-RELATED"/>
    <property type="match status" value="1"/>
</dbReference>
<evidence type="ECO:0000313" key="5">
    <source>
        <dbReference type="Proteomes" id="UP000319828"/>
    </source>
</evidence>
<reference evidence="4 5" key="1">
    <citation type="submission" date="2019-07" db="EMBL/GenBank/DDBJ databases">
        <title>The draft genome sequence of Vibrio algivorus M1486.</title>
        <authorList>
            <person name="Meng X."/>
        </authorList>
    </citation>
    <scope>NUCLEOTIDE SEQUENCE [LARGE SCALE GENOMIC DNA]</scope>
    <source>
        <strain evidence="4 5">M1486</strain>
    </source>
</reference>
<dbReference type="InterPro" id="IPR009057">
    <property type="entry name" value="Homeodomain-like_sf"/>
</dbReference>
<dbReference type="InterPro" id="IPR001647">
    <property type="entry name" value="HTH_TetR"/>
</dbReference>
<dbReference type="PANTHER" id="PTHR43479:SF12">
    <property type="entry name" value="TRANSCRIPTIONAL REGULATORY PROTEIN"/>
    <property type="match status" value="1"/>
</dbReference>
<feature type="DNA-binding region" description="H-T-H motif" evidence="2">
    <location>
        <begin position="50"/>
        <end position="69"/>
    </location>
</feature>
<dbReference type="EMBL" id="VMKJ01000002">
    <property type="protein sequence ID" value="TVO39340.1"/>
    <property type="molecule type" value="Genomic_DNA"/>
</dbReference>
<evidence type="ECO:0000256" key="1">
    <source>
        <dbReference type="ARBA" id="ARBA00023125"/>
    </source>
</evidence>
<dbReference type="Proteomes" id="UP000319828">
    <property type="component" value="Unassembled WGS sequence"/>
</dbReference>
<evidence type="ECO:0000256" key="2">
    <source>
        <dbReference type="PROSITE-ProRule" id="PRU00335"/>
    </source>
</evidence>
<sequence length="247" mass="28775">MLNNNIGSTLNSVTEKKQGRRTAQEAEQTKKAILKIAAQLFCRFGYKKVSLRQISEQANVSHSLLRYHFGSKEKIWQHISDHIYQYFQEYFQYIIDSLPQNLPANVQLYMLMNRVLACSLHDSRAIIFLADAVRQEKSMVNYFLEPNRKNNQLIDGLIQKFKQDHPDSPLTSRTLRWQASMYYHTASTLEPLMLHAFESDNRQSALFAHWQQFNRLLASQLYISNEYIESPSCLDEIIVPPPKESNG</sequence>
<organism evidence="4 5">
    <name type="scientific">Vibrio algivorus</name>
    <dbReference type="NCBI Taxonomy" id="1667024"/>
    <lineage>
        <taxon>Bacteria</taxon>
        <taxon>Pseudomonadati</taxon>
        <taxon>Pseudomonadota</taxon>
        <taxon>Gammaproteobacteria</taxon>
        <taxon>Vibrionales</taxon>
        <taxon>Vibrionaceae</taxon>
        <taxon>Vibrio</taxon>
    </lineage>
</organism>
<dbReference type="SUPFAM" id="SSF46689">
    <property type="entry name" value="Homeodomain-like"/>
    <property type="match status" value="1"/>
</dbReference>
<dbReference type="Pfam" id="PF00440">
    <property type="entry name" value="TetR_N"/>
    <property type="match status" value="1"/>
</dbReference>
<dbReference type="AlphaFoldDB" id="A0A557PFA5"/>
<accession>A0A557PFA5</accession>
<feature type="domain" description="HTH tetR-type" evidence="3">
    <location>
        <begin position="27"/>
        <end position="87"/>
    </location>
</feature>
<dbReference type="PRINTS" id="PR00455">
    <property type="entry name" value="HTHTETR"/>
</dbReference>
<dbReference type="GO" id="GO:0003677">
    <property type="term" value="F:DNA binding"/>
    <property type="evidence" value="ECO:0007669"/>
    <property type="project" value="UniProtKB-UniRule"/>
</dbReference>
<evidence type="ECO:0000259" key="3">
    <source>
        <dbReference type="PROSITE" id="PS50977"/>
    </source>
</evidence>
<keyword evidence="1 2" id="KW-0238">DNA-binding</keyword>
<dbReference type="OrthoDB" id="9151800at2"/>
<evidence type="ECO:0000313" key="4">
    <source>
        <dbReference type="EMBL" id="TVO39340.1"/>
    </source>
</evidence>
<dbReference type="InterPro" id="IPR050624">
    <property type="entry name" value="HTH-type_Tx_Regulator"/>
</dbReference>
<gene>
    <name evidence="4" type="ORF">FOF44_01775</name>
</gene>
<dbReference type="PROSITE" id="PS50977">
    <property type="entry name" value="HTH_TETR_2"/>
    <property type="match status" value="1"/>
</dbReference>
<dbReference type="Gene3D" id="1.10.357.10">
    <property type="entry name" value="Tetracycline Repressor, domain 2"/>
    <property type="match status" value="1"/>
</dbReference>
<protein>
    <submittedName>
        <fullName evidence="4">TetR/AcrR family transcriptional regulator</fullName>
    </submittedName>
</protein>